<proteinExistence type="predicted"/>
<dbReference type="RefSeq" id="WP_101353895.1">
    <property type="nucleotide sequence ID" value="NZ_PIQO01000005.1"/>
</dbReference>
<dbReference type="Proteomes" id="UP000233440">
    <property type="component" value="Unassembled WGS sequence"/>
</dbReference>
<evidence type="ECO:0000313" key="1">
    <source>
        <dbReference type="EMBL" id="PKR85340.1"/>
    </source>
</evidence>
<reference evidence="1 2" key="1">
    <citation type="submission" date="2017-11" db="EMBL/GenBank/DDBJ databases">
        <title>Bacillus camelliae sp. nov., isolated from pu'er tea.</title>
        <authorList>
            <person name="Niu L."/>
        </authorList>
    </citation>
    <scope>NUCLEOTIDE SEQUENCE [LARGE SCALE GENOMIC DNA]</scope>
    <source>
        <strain evidence="1 2">7578-1</strain>
    </source>
</reference>
<protein>
    <recommendedName>
        <fullName evidence="3">DUF4304 domain-containing protein</fullName>
    </recommendedName>
</protein>
<dbReference type="EMBL" id="PIQO01000005">
    <property type="protein sequence ID" value="PKR85340.1"/>
    <property type="molecule type" value="Genomic_DNA"/>
</dbReference>
<evidence type="ECO:0008006" key="3">
    <source>
        <dbReference type="Google" id="ProtNLM"/>
    </source>
</evidence>
<comment type="caution">
    <text evidence="1">The sequence shown here is derived from an EMBL/GenBank/DDBJ whole genome shotgun (WGS) entry which is preliminary data.</text>
</comment>
<name>A0A2N3LL39_9BACI</name>
<dbReference type="OrthoDB" id="2880982at2"/>
<organism evidence="1 2">
    <name type="scientific">Heyndrickxia camelliae</name>
    <dbReference type="NCBI Taxonomy" id="1707093"/>
    <lineage>
        <taxon>Bacteria</taxon>
        <taxon>Bacillati</taxon>
        <taxon>Bacillota</taxon>
        <taxon>Bacilli</taxon>
        <taxon>Bacillales</taxon>
        <taxon>Bacillaceae</taxon>
        <taxon>Heyndrickxia</taxon>
    </lineage>
</organism>
<keyword evidence="2" id="KW-1185">Reference proteome</keyword>
<evidence type="ECO:0000313" key="2">
    <source>
        <dbReference type="Proteomes" id="UP000233440"/>
    </source>
</evidence>
<gene>
    <name evidence="1" type="ORF">CWO92_09095</name>
</gene>
<sequence length="193" mass="23441">MMIRNKVDRKIKRILLPILREYGFISMNCRNYYALHKECIWVLNLDHVGNYISDLSGWSAQSLNAMVGIYFNFIPPIWNENNRREKFPTYDECQLQMELCSQKWQKDNTWWFCSDGKNMEEIMDDIKNTFLLTGVPWLERYSNIEHAFKKIEGEVNSYHKFYKAKCFAKHLKQWDKYEKYDRLFRNEAIKFGE</sequence>
<dbReference type="AlphaFoldDB" id="A0A2N3LL39"/>
<accession>A0A2N3LL39</accession>